<dbReference type="Gene3D" id="3.40.50.1820">
    <property type="entry name" value="alpha/beta hydrolase"/>
    <property type="match status" value="1"/>
</dbReference>
<organism evidence="1 2">
    <name type="scientific">Actinokineospora bangkokensis</name>
    <dbReference type="NCBI Taxonomy" id="1193682"/>
    <lineage>
        <taxon>Bacteria</taxon>
        <taxon>Bacillati</taxon>
        <taxon>Actinomycetota</taxon>
        <taxon>Actinomycetes</taxon>
        <taxon>Pseudonocardiales</taxon>
        <taxon>Pseudonocardiaceae</taxon>
        <taxon>Actinokineospora</taxon>
    </lineage>
</organism>
<proteinExistence type="predicted"/>
<accession>A0A1Q9LHZ8</accession>
<dbReference type="OrthoDB" id="2972445at2"/>
<dbReference type="InterPro" id="IPR029058">
    <property type="entry name" value="AB_hydrolase_fold"/>
</dbReference>
<evidence type="ECO:0008006" key="3">
    <source>
        <dbReference type="Google" id="ProtNLM"/>
    </source>
</evidence>
<dbReference type="RefSeq" id="WP_075976729.1">
    <property type="nucleotide sequence ID" value="NZ_MKQR01000021.1"/>
</dbReference>
<evidence type="ECO:0000313" key="1">
    <source>
        <dbReference type="EMBL" id="OLR91658.1"/>
    </source>
</evidence>
<reference evidence="1 2" key="1">
    <citation type="submission" date="2016-10" db="EMBL/GenBank/DDBJ databases">
        <title>The Draft Genome Sequence of Actinokineospora bangkokensis 44EHWT reveals the biosynthetic pathway of antifungal compounds Thailandins with unusual extender unit butylmalonyl-CoA.</title>
        <authorList>
            <person name="Greule A."/>
            <person name="Intra B."/>
            <person name="Flemming S."/>
            <person name="Rommel M.G."/>
            <person name="Panbangred W."/>
            <person name="Bechthold A."/>
        </authorList>
    </citation>
    <scope>NUCLEOTIDE SEQUENCE [LARGE SCALE GENOMIC DNA]</scope>
    <source>
        <strain evidence="1 2">44EHW</strain>
    </source>
</reference>
<protein>
    <recommendedName>
        <fullName evidence="3">Alpha/beta hydrolase</fullName>
    </recommendedName>
</protein>
<dbReference type="STRING" id="1193682.BJP25_25385"/>
<sequence length="223" mass="23113">MPVAPVTAVLVHSPLLGPATLRPLAAALTGLGHPPVLLDLLPSVAEPPVHQRLIGGFADAVSDAGLGGPLVLVGHGGAGPLLPAFAEELEDFEVRALVYLDAELPTPGRSVRELDPARYAAAKADERRWGEALAALVPEGPLRQEVLDELPGVSPAYLKEARPTALWSGPAAYLSLSTPRVAAAVRELGWPAWDLGLHHLACATHPEPVAHALLGVLAALRAG</sequence>
<name>A0A1Q9LHZ8_9PSEU</name>
<gene>
    <name evidence="1" type="ORF">BJP25_25385</name>
</gene>
<dbReference type="AlphaFoldDB" id="A0A1Q9LHZ8"/>
<dbReference type="EMBL" id="MKQR01000021">
    <property type="protein sequence ID" value="OLR91658.1"/>
    <property type="molecule type" value="Genomic_DNA"/>
</dbReference>
<dbReference type="SUPFAM" id="SSF53474">
    <property type="entry name" value="alpha/beta-Hydrolases"/>
    <property type="match status" value="1"/>
</dbReference>
<comment type="caution">
    <text evidence="1">The sequence shown here is derived from an EMBL/GenBank/DDBJ whole genome shotgun (WGS) entry which is preliminary data.</text>
</comment>
<keyword evidence="2" id="KW-1185">Reference proteome</keyword>
<dbReference type="Proteomes" id="UP000186040">
    <property type="component" value="Unassembled WGS sequence"/>
</dbReference>
<evidence type="ECO:0000313" key="2">
    <source>
        <dbReference type="Proteomes" id="UP000186040"/>
    </source>
</evidence>